<proteinExistence type="predicted"/>
<comment type="caution">
    <text evidence="1">The sequence shown here is derived from an EMBL/GenBank/DDBJ whole genome shotgun (WGS) entry which is preliminary data.</text>
</comment>
<keyword evidence="2" id="KW-1185">Reference proteome</keyword>
<dbReference type="EMBL" id="PIEU01000111">
    <property type="protein sequence ID" value="PZL71042.1"/>
    <property type="molecule type" value="Genomic_DNA"/>
</dbReference>
<name>A0A2W4BDK7_9ENTE</name>
<sequence length="63" mass="7071">MVLPKDFALAVVASSSPDLSVQEKFELYIEAFEFIQTKSAKEKPAQTKNDPIKTVRDLKKMGL</sequence>
<evidence type="ECO:0000313" key="2">
    <source>
        <dbReference type="Proteomes" id="UP000249828"/>
    </source>
</evidence>
<reference evidence="1 2" key="1">
    <citation type="submission" date="2017-11" db="EMBL/GenBank/DDBJ databases">
        <title>Draft genome sequence of Enterococcus plantarum TRW2 strain isolated from lettuce.</title>
        <authorList>
            <person name="Kim E.B."/>
            <person name="Marco M.L."/>
            <person name="Williams T.R."/>
            <person name="You I.H."/>
        </authorList>
    </citation>
    <scope>NUCLEOTIDE SEQUENCE [LARGE SCALE GENOMIC DNA]</scope>
    <source>
        <strain evidence="1 2">TRW2</strain>
    </source>
</reference>
<evidence type="ECO:0000313" key="1">
    <source>
        <dbReference type="EMBL" id="PZL71042.1"/>
    </source>
</evidence>
<accession>A0A2W4BDK7</accession>
<dbReference type="AlphaFoldDB" id="A0A2W4BDK7"/>
<organism evidence="1 2">
    <name type="scientific">Enterococcus plantarum</name>
    <dbReference type="NCBI Taxonomy" id="1077675"/>
    <lineage>
        <taxon>Bacteria</taxon>
        <taxon>Bacillati</taxon>
        <taxon>Bacillota</taxon>
        <taxon>Bacilli</taxon>
        <taxon>Lactobacillales</taxon>
        <taxon>Enterococcaceae</taxon>
        <taxon>Enterococcus</taxon>
    </lineage>
</organism>
<dbReference type="Proteomes" id="UP000249828">
    <property type="component" value="Unassembled WGS sequence"/>
</dbReference>
<protein>
    <submittedName>
        <fullName evidence="1">Uncharacterized protein</fullName>
    </submittedName>
</protein>
<gene>
    <name evidence="1" type="ORF">CI088_14295</name>
</gene>